<evidence type="ECO:0000313" key="2">
    <source>
        <dbReference type="Proteomes" id="UP001500151"/>
    </source>
</evidence>
<dbReference type="RefSeq" id="WP_344387979.1">
    <property type="nucleotide sequence ID" value="NZ_BAAASJ010000016.1"/>
</dbReference>
<organism evidence="1 2">
    <name type="scientific">Streptomyces vastus</name>
    <dbReference type="NCBI Taxonomy" id="285451"/>
    <lineage>
        <taxon>Bacteria</taxon>
        <taxon>Bacillati</taxon>
        <taxon>Actinomycetota</taxon>
        <taxon>Actinomycetes</taxon>
        <taxon>Kitasatosporales</taxon>
        <taxon>Streptomycetaceae</taxon>
        <taxon>Streptomyces</taxon>
    </lineage>
</organism>
<dbReference type="InterPro" id="IPR009057">
    <property type="entry name" value="Homeodomain-like_sf"/>
</dbReference>
<evidence type="ECO:0000313" key="1">
    <source>
        <dbReference type="EMBL" id="GAA2625227.1"/>
    </source>
</evidence>
<reference evidence="2" key="1">
    <citation type="journal article" date="2019" name="Int. J. Syst. Evol. Microbiol.">
        <title>The Global Catalogue of Microorganisms (GCM) 10K type strain sequencing project: providing services to taxonomists for standard genome sequencing and annotation.</title>
        <authorList>
            <consortium name="The Broad Institute Genomics Platform"/>
            <consortium name="The Broad Institute Genome Sequencing Center for Infectious Disease"/>
            <person name="Wu L."/>
            <person name="Ma J."/>
        </authorList>
    </citation>
    <scope>NUCLEOTIDE SEQUENCE [LARGE SCALE GENOMIC DNA]</scope>
    <source>
        <strain evidence="2">JCM 4524</strain>
    </source>
</reference>
<protein>
    <recommendedName>
        <fullName evidence="3">TetR/AcrR family transcriptional regulator</fullName>
    </recommendedName>
</protein>
<sequence>MSIHAPPGMGTVYRAVLATLAEHGPHRPPLAEVARRAATNRQYLYRNWPDFQVLIREACEAELDRLLYVASDTGARLPPSCRVPAQIVRAARLLREHPVTHATARTSPDLLLTALARPATALHTRALYWVQARLYEWRPGTDHSTTARALFTVAAPFALVPPPSDDPSDRERLNARLSTTLHACLGLTPACSDCSDEAERSSHNPRSIS</sequence>
<comment type="caution">
    <text evidence="1">The sequence shown here is derived from an EMBL/GenBank/DDBJ whole genome shotgun (WGS) entry which is preliminary data.</text>
</comment>
<accession>A0ABP6CQZ3</accession>
<evidence type="ECO:0008006" key="3">
    <source>
        <dbReference type="Google" id="ProtNLM"/>
    </source>
</evidence>
<dbReference type="EMBL" id="BAAASJ010000016">
    <property type="protein sequence ID" value="GAA2625227.1"/>
    <property type="molecule type" value="Genomic_DNA"/>
</dbReference>
<dbReference type="SUPFAM" id="SSF46689">
    <property type="entry name" value="Homeodomain-like"/>
    <property type="match status" value="1"/>
</dbReference>
<dbReference type="Proteomes" id="UP001500151">
    <property type="component" value="Unassembled WGS sequence"/>
</dbReference>
<dbReference type="Gene3D" id="1.10.357.10">
    <property type="entry name" value="Tetracycline Repressor, domain 2"/>
    <property type="match status" value="1"/>
</dbReference>
<proteinExistence type="predicted"/>
<gene>
    <name evidence="1" type="ORF">GCM10010307_12130</name>
</gene>
<keyword evidence="2" id="KW-1185">Reference proteome</keyword>
<name>A0ABP6CQZ3_9ACTN</name>